<dbReference type="Pfam" id="PF02470">
    <property type="entry name" value="MlaD"/>
    <property type="match status" value="1"/>
</dbReference>
<dbReference type="OrthoDB" id="4741753at2"/>
<protein>
    <submittedName>
        <fullName evidence="3">MCE family protein</fullName>
    </submittedName>
</protein>
<dbReference type="GO" id="GO:0005576">
    <property type="term" value="C:extracellular region"/>
    <property type="evidence" value="ECO:0007669"/>
    <property type="project" value="TreeGrafter"/>
</dbReference>
<dbReference type="EMBL" id="VDFR01000003">
    <property type="protein sequence ID" value="TNC52282.1"/>
    <property type="molecule type" value="Genomic_DNA"/>
</dbReference>
<dbReference type="InterPro" id="IPR003399">
    <property type="entry name" value="Mce/MlaD"/>
</dbReference>
<dbReference type="Proteomes" id="UP000306740">
    <property type="component" value="Unassembled WGS sequence"/>
</dbReference>
<reference evidence="3 4" key="1">
    <citation type="submission" date="2019-05" db="EMBL/GenBank/DDBJ databases">
        <title>Mumia sp. nov., isolated from the intestinal contents of plateau pika (Ochotona curzoniae) in the Qinghai-Tibet plateau of China.</title>
        <authorList>
            <person name="Tian Z."/>
        </authorList>
    </citation>
    <scope>NUCLEOTIDE SEQUENCE [LARGE SCALE GENOMIC DNA]</scope>
    <source>
        <strain evidence="4">527</strain>
    </source>
</reference>
<name>A0A5C4N5A4_9ACTN</name>
<proteinExistence type="predicted"/>
<evidence type="ECO:0000256" key="1">
    <source>
        <dbReference type="SAM" id="MobiDB-lite"/>
    </source>
</evidence>
<dbReference type="RefSeq" id="WP_139104949.1">
    <property type="nucleotide sequence ID" value="NZ_VDFR01000003.1"/>
</dbReference>
<dbReference type="InterPro" id="IPR005693">
    <property type="entry name" value="Mce"/>
</dbReference>
<feature type="region of interest" description="Disordered" evidence="1">
    <location>
        <begin position="330"/>
        <end position="388"/>
    </location>
</feature>
<evidence type="ECO:0000313" key="4">
    <source>
        <dbReference type="Proteomes" id="UP000306740"/>
    </source>
</evidence>
<gene>
    <name evidence="3" type="ORF">FHE65_00510</name>
</gene>
<comment type="caution">
    <text evidence="3">The sequence shown here is derived from an EMBL/GenBank/DDBJ whole genome shotgun (WGS) entry which is preliminary data.</text>
</comment>
<accession>A0A5C4N5A4</accession>
<dbReference type="InterPro" id="IPR052336">
    <property type="entry name" value="MlaD_Phospholipid_Transporter"/>
</dbReference>
<dbReference type="AlphaFoldDB" id="A0A5C4N5A4"/>
<dbReference type="PANTHER" id="PTHR33371:SF16">
    <property type="entry name" value="MCE-FAMILY PROTEIN MCE3F"/>
    <property type="match status" value="1"/>
</dbReference>
<sequence>MLTGRTKTQLVAFVVVALLATTYLGAKYVGINLFGSGYTVTVSLPEAGGIFTNGEVTYRGVPIGRIQSLTATDGGVEAVLEIDDDAPAIPADVTVKVANRSAIGEQYLDLRGESGGETLAAGARLSAGQEAIPQPIDALLRTSRDFAGSVPEDALTTVIDESYDLSQGASGDLAQLVDTSLEFHEIADRNFLVSAALIRSSETVLDTQLAAADSIKSYSQSLDLLATTLADSDGDLRALIASSPVAAHEINRLFKDVGVPLGVLMSNLVSTAQVFGTNSQGVEDALIRIPEAISIGWAVNGSKGLNLGLVPTFFNPLPCVAGYGGTELRQGTDTSAGKPFNKRARCNAGPRSGTNVRGPRSLPKKSTGSAAAKVTVPSTMGDLLGGSE</sequence>
<organism evidence="3 4">
    <name type="scientific">Mumia zhuanghuii</name>
    <dbReference type="NCBI Taxonomy" id="2585211"/>
    <lineage>
        <taxon>Bacteria</taxon>
        <taxon>Bacillati</taxon>
        <taxon>Actinomycetota</taxon>
        <taxon>Actinomycetes</taxon>
        <taxon>Propionibacteriales</taxon>
        <taxon>Nocardioidaceae</taxon>
        <taxon>Mumia</taxon>
    </lineage>
</organism>
<evidence type="ECO:0000313" key="3">
    <source>
        <dbReference type="EMBL" id="TNC52282.1"/>
    </source>
</evidence>
<dbReference type="NCBIfam" id="TIGR00996">
    <property type="entry name" value="Mtu_fam_mce"/>
    <property type="match status" value="1"/>
</dbReference>
<dbReference type="PANTHER" id="PTHR33371">
    <property type="entry name" value="INTERMEMBRANE PHOSPHOLIPID TRANSPORT SYSTEM BINDING PROTEIN MLAD-RELATED"/>
    <property type="match status" value="1"/>
</dbReference>
<evidence type="ECO:0000259" key="2">
    <source>
        <dbReference type="Pfam" id="PF02470"/>
    </source>
</evidence>
<feature type="domain" description="Mce/MlaD" evidence="2">
    <location>
        <begin position="37"/>
        <end position="111"/>
    </location>
</feature>